<accession>A0ABP3A8D4</accession>
<organism evidence="1 2">
    <name type="scientific">Mycobacterium ulcerans str. Harvey</name>
    <dbReference type="NCBI Taxonomy" id="1299332"/>
    <lineage>
        <taxon>Bacteria</taxon>
        <taxon>Bacillati</taxon>
        <taxon>Actinomycetota</taxon>
        <taxon>Actinomycetes</taxon>
        <taxon>Mycobacteriales</taxon>
        <taxon>Mycobacteriaceae</taxon>
        <taxon>Mycobacterium</taxon>
        <taxon>Mycobacterium ulcerans group</taxon>
    </lineage>
</organism>
<evidence type="ECO:0000313" key="1">
    <source>
        <dbReference type="EMBL" id="EUA86500.1"/>
    </source>
</evidence>
<keyword evidence="2" id="KW-1185">Reference proteome</keyword>
<protein>
    <submittedName>
        <fullName evidence="1">3-oxoacyl-[acyl-carrier-] reductase domain protein</fullName>
        <ecNumber evidence="1">1.1.1.100</ecNumber>
    </submittedName>
</protein>
<proteinExistence type="predicted"/>
<sequence>MGYADQLFDLTDHVVLITGAAAAWAGRWPLRRHAAAPMW</sequence>
<gene>
    <name evidence="1" type="primary">fabG8</name>
    <name evidence="1" type="ORF">I551_7051</name>
</gene>
<dbReference type="Proteomes" id="UP000020681">
    <property type="component" value="Unassembled WGS sequence"/>
</dbReference>
<reference evidence="1 2" key="1">
    <citation type="submission" date="2014-01" db="EMBL/GenBank/DDBJ databases">
        <authorList>
            <person name="Dobos K."/>
            <person name="Lenaerts A."/>
            <person name="Ordway D."/>
            <person name="DeGroote M.A."/>
            <person name="Parker T."/>
            <person name="Sizemore C."/>
            <person name="Tallon L.J."/>
            <person name="Sadzewicz L.K."/>
            <person name="Sengamalay N."/>
            <person name="Fraser C.M."/>
            <person name="Hine E."/>
            <person name="Shefchek K.A."/>
            <person name="Das S.P."/>
            <person name="Tettelin H."/>
        </authorList>
    </citation>
    <scope>NUCLEOTIDE SEQUENCE [LARGE SCALE GENOMIC DNA]</scope>
    <source>
        <strain evidence="1 2">Harvey</strain>
    </source>
</reference>
<keyword evidence="1" id="KW-0560">Oxidoreductase</keyword>
<comment type="caution">
    <text evidence="1">The sequence shown here is derived from an EMBL/GenBank/DDBJ whole genome shotgun (WGS) entry which is preliminary data.</text>
</comment>
<name>A0ABP3A8D4_MYCUL</name>
<dbReference type="GO" id="GO:0004316">
    <property type="term" value="F:3-oxoacyl-[acyl-carrier-protein] reductase (NADPH) activity"/>
    <property type="evidence" value="ECO:0007669"/>
    <property type="project" value="UniProtKB-EC"/>
</dbReference>
<dbReference type="EMBL" id="JAOL01000173">
    <property type="protein sequence ID" value="EUA86500.1"/>
    <property type="molecule type" value="Genomic_DNA"/>
</dbReference>
<evidence type="ECO:0000313" key="2">
    <source>
        <dbReference type="Proteomes" id="UP000020681"/>
    </source>
</evidence>
<dbReference type="EC" id="1.1.1.100" evidence="1"/>